<keyword evidence="1" id="KW-0812">Transmembrane</keyword>
<dbReference type="InterPro" id="IPR025588">
    <property type="entry name" value="YcxB-like_C"/>
</dbReference>
<proteinExistence type="predicted"/>
<keyword evidence="4" id="KW-1185">Reference proteome</keyword>
<dbReference type="Pfam" id="PF14317">
    <property type="entry name" value="YcxB"/>
    <property type="match status" value="1"/>
</dbReference>
<dbReference type="EMBL" id="CP009285">
    <property type="protein sequence ID" value="AIQ59322.1"/>
    <property type="molecule type" value="Genomic_DNA"/>
</dbReference>
<keyword evidence="1" id="KW-0472">Membrane</keyword>
<dbReference type="Proteomes" id="UP000029518">
    <property type="component" value="Chromosome"/>
</dbReference>
<evidence type="ECO:0000313" key="4">
    <source>
        <dbReference type="Proteomes" id="UP000029518"/>
    </source>
</evidence>
<reference evidence="3" key="1">
    <citation type="submission" date="2014-08" db="EMBL/GenBank/DDBJ databases">
        <title>Comparative genomics of the Paenibacillus odorifer group.</title>
        <authorList>
            <person name="den Bakker H.C."/>
            <person name="Tsai Y.-C.Y.-C."/>
            <person name="Martin N."/>
            <person name="Korlach J."/>
            <person name="Wiedmann M."/>
        </authorList>
    </citation>
    <scope>NUCLEOTIDE SEQUENCE [LARGE SCALE GENOMIC DNA]</scope>
    <source>
        <strain evidence="3">DSM 13188</strain>
    </source>
</reference>
<evidence type="ECO:0000313" key="3">
    <source>
        <dbReference type="EMBL" id="AIQ59322.1"/>
    </source>
</evidence>
<feature type="transmembrane region" description="Helical" evidence="1">
    <location>
        <begin position="59"/>
        <end position="77"/>
    </location>
</feature>
<dbReference type="AlphaFoldDB" id="A0A089LEP5"/>
<name>A0A089LEP5_PAEBO</name>
<organism evidence="3 4">
    <name type="scientific">Paenibacillus borealis</name>
    <dbReference type="NCBI Taxonomy" id="160799"/>
    <lineage>
        <taxon>Bacteria</taxon>
        <taxon>Bacillati</taxon>
        <taxon>Bacillota</taxon>
        <taxon>Bacilli</taxon>
        <taxon>Bacillales</taxon>
        <taxon>Paenibacillaceae</taxon>
        <taxon>Paenibacillus</taxon>
    </lineage>
</organism>
<accession>A0A089LEP5</accession>
<evidence type="ECO:0000259" key="2">
    <source>
        <dbReference type="Pfam" id="PF14317"/>
    </source>
</evidence>
<sequence>MKKAASYFIRYGIRVMNAILLRLLSEQIKGDKMETISFHYGKHIQKVARALYFHSWKSILSIGVQAVFVAVCMILYVKNESIILLGISITLVLTIAMSIVMRTLLLPKILSADTRYNKEFEYLFDAEGINFSPEVDQSIMKWGSFTRVWENKGYYLLFHGQQEYWFIAKQSFEDAAQENKFRAYVSDHRKIVTGVIL</sequence>
<protein>
    <recommendedName>
        <fullName evidence="2">YcxB-like C-terminal domain-containing protein</fullName>
    </recommendedName>
</protein>
<keyword evidence="1" id="KW-1133">Transmembrane helix</keyword>
<gene>
    <name evidence="3" type="ORF">PBOR_22015</name>
</gene>
<evidence type="ECO:0000256" key="1">
    <source>
        <dbReference type="SAM" id="Phobius"/>
    </source>
</evidence>
<dbReference type="HOGENOM" id="CLU_1382932_0_0_9"/>
<feature type="domain" description="YcxB-like C-terminal" evidence="2">
    <location>
        <begin position="124"/>
        <end position="183"/>
    </location>
</feature>
<dbReference type="KEGG" id="pbd:PBOR_22015"/>
<feature type="transmembrane region" description="Helical" evidence="1">
    <location>
        <begin position="83"/>
        <end position="105"/>
    </location>
</feature>